<keyword evidence="2" id="KW-1185">Reference proteome</keyword>
<sequence>MAYRGVWRRQPRNRSRVPIEPRWQAPVPEVVGVDISGRHEEAGEYLMVAAAVHARIDATRIRSVEGVGFAAVRGGPTLDATVALTAEAVGNLPEPPDGPIVAEGGEFYEEPAGRVGLSFQPEFKYVESIGERETVQAAHHAAYAARDLLL</sequence>
<accession>B9LNF6</accession>
<dbReference type="Pfam" id="PF09974">
    <property type="entry name" value="DUF2209"/>
    <property type="match status" value="1"/>
</dbReference>
<dbReference type="eggNOG" id="arCOG05010">
    <property type="taxonomic scope" value="Archaea"/>
</dbReference>
<evidence type="ECO:0000313" key="2">
    <source>
        <dbReference type="Proteomes" id="UP000000740"/>
    </source>
</evidence>
<dbReference type="AlphaFoldDB" id="B9LNF6"/>
<name>B9LNF6_HALLT</name>
<gene>
    <name evidence="1" type="ordered locus">Hlac_1302</name>
</gene>
<dbReference type="Proteomes" id="UP000000740">
    <property type="component" value="Chromosome 1"/>
</dbReference>
<proteinExistence type="predicted"/>
<evidence type="ECO:0000313" key="1">
    <source>
        <dbReference type="EMBL" id="ACM56894.1"/>
    </source>
</evidence>
<evidence type="ECO:0008006" key="3">
    <source>
        <dbReference type="Google" id="ProtNLM"/>
    </source>
</evidence>
<dbReference type="InterPro" id="IPR014514">
    <property type="entry name" value="UCP021940"/>
</dbReference>
<dbReference type="HOGENOM" id="CLU_143941_0_0_2"/>
<dbReference type="KEGG" id="hla:Hlac_1302"/>
<organism evidence="1 2">
    <name type="scientific">Halorubrum lacusprofundi (strain ATCC 49239 / DSM 5036 / JCM 8891 / ACAM 34)</name>
    <dbReference type="NCBI Taxonomy" id="416348"/>
    <lineage>
        <taxon>Archaea</taxon>
        <taxon>Methanobacteriati</taxon>
        <taxon>Methanobacteriota</taxon>
        <taxon>Stenosarchaea group</taxon>
        <taxon>Halobacteria</taxon>
        <taxon>Halobacteriales</taxon>
        <taxon>Haloferacaceae</taxon>
        <taxon>Halorubrum</taxon>
    </lineage>
</organism>
<protein>
    <recommendedName>
        <fullName evidence="3">DUF2209 domain-containing protein</fullName>
    </recommendedName>
</protein>
<dbReference type="EMBL" id="CP001365">
    <property type="protein sequence ID" value="ACM56894.1"/>
    <property type="molecule type" value="Genomic_DNA"/>
</dbReference>
<reference evidence="1 2" key="1">
    <citation type="journal article" date="2016" name="Stand. Genomic Sci.">
        <title>Complete genome sequence of the Antarctic Halorubrum lacusprofundi type strain ACAM 34.</title>
        <authorList>
            <person name="Anderson I.J."/>
            <person name="DasSarma P."/>
            <person name="Lucas S."/>
            <person name="Copeland A."/>
            <person name="Lapidus A."/>
            <person name="Del Rio T.G."/>
            <person name="Tice H."/>
            <person name="Dalin E."/>
            <person name="Bruce D.C."/>
            <person name="Goodwin L."/>
            <person name="Pitluck S."/>
            <person name="Sims D."/>
            <person name="Brettin T.S."/>
            <person name="Detter J.C."/>
            <person name="Han C.S."/>
            <person name="Larimer F."/>
            <person name="Hauser L."/>
            <person name="Land M."/>
            <person name="Ivanova N."/>
            <person name="Richardson P."/>
            <person name="Cavicchioli R."/>
            <person name="DasSarma S."/>
            <person name="Woese C.R."/>
            <person name="Kyrpides N.C."/>
        </authorList>
    </citation>
    <scope>NUCLEOTIDE SEQUENCE [LARGE SCALE GENOMIC DNA]</scope>
    <source>
        <strain evidence="2">ATCC 49239 / DSM 5036 / JCM 8891 / ACAM 34</strain>
    </source>
</reference>